<dbReference type="Proteomes" id="UP001165065">
    <property type="component" value="Unassembled WGS sequence"/>
</dbReference>
<feature type="compositionally biased region" description="Polar residues" evidence="1">
    <location>
        <begin position="1"/>
        <end position="10"/>
    </location>
</feature>
<gene>
    <name evidence="2" type="ORF">TrCOL_g13290</name>
</gene>
<feature type="region of interest" description="Disordered" evidence="1">
    <location>
        <begin position="293"/>
        <end position="314"/>
    </location>
</feature>
<dbReference type="AlphaFoldDB" id="A0A9W7G954"/>
<evidence type="ECO:0000313" key="2">
    <source>
        <dbReference type="EMBL" id="GMI40135.1"/>
    </source>
</evidence>
<keyword evidence="3" id="KW-1185">Reference proteome</keyword>
<sequence>MLSNSSTVSAKSEKSEDRNKKDKEVLQVTTPLLENFAAVRAALQQEDDDEFMRLLKKSVTRSFFVGFVNSCEVHVVLHVLRLLSVWYTQKSLLLHTSDKTIMARNSLDQKRTFISDPLATLFQDYSVYCVMLATLTRGNAFVTATLQDSSDWSSVDFDEDKLKSRMKRVLLHKPGGRRSLKDWRQNWPSKKVLKKGGNWLDLFSKEMIQLLMTKYSDTRVKEVIVFAAEEAREGIAKVSGGTDLAPPGGEGGLHTDTVLGNIREDKFGKLVKVSTNNRRAALESLLSNTAVSTASNSARKASPGGGGAGQNLLGNPQCSSTIKQEYALSSSVSADGGDSSLSAVEEESHRVLQQATFSDLLLEERNNDEVLKKCLPRISKIVSASGLLRTGNLDEILKRVCLMKGWEYNEGVFREVSGKNSTVSSKSLAWIQFYMRGLGAAANHVDTGFCLNLNNNEVGKKLKGEVKEQTETDYTKPMSELLAYILVEGKVSCLENLPESIPSLDEQSTTNKWLFRIHIAIRDFVISEDDGRRGIRMDSFMKHLVIRLAKDSPKDSHHFVTLTPAALAKKLAGLMYGLKTMIKVESRIQEGKGGHNGQNMTQSQRLLWEGNTYNIDAMKHLYSLKKLSTKYLAAMSTDLYCTESYPNGLDTGNGDLG</sequence>
<protein>
    <submittedName>
        <fullName evidence="2">Uncharacterized protein</fullName>
    </submittedName>
</protein>
<feature type="compositionally biased region" description="Low complexity" evidence="1">
    <location>
        <begin position="293"/>
        <end position="302"/>
    </location>
</feature>
<evidence type="ECO:0000256" key="1">
    <source>
        <dbReference type="SAM" id="MobiDB-lite"/>
    </source>
</evidence>
<comment type="caution">
    <text evidence="2">The sequence shown here is derived from an EMBL/GenBank/DDBJ whole genome shotgun (WGS) entry which is preliminary data.</text>
</comment>
<reference evidence="3" key="1">
    <citation type="journal article" date="2023" name="Commun. Biol.">
        <title>Genome analysis of Parmales, the sister group of diatoms, reveals the evolutionary specialization of diatoms from phago-mixotrophs to photoautotrophs.</title>
        <authorList>
            <person name="Ban H."/>
            <person name="Sato S."/>
            <person name="Yoshikawa S."/>
            <person name="Yamada K."/>
            <person name="Nakamura Y."/>
            <person name="Ichinomiya M."/>
            <person name="Sato N."/>
            <person name="Blanc-Mathieu R."/>
            <person name="Endo H."/>
            <person name="Kuwata A."/>
            <person name="Ogata H."/>
        </authorList>
    </citation>
    <scope>NUCLEOTIDE SEQUENCE [LARGE SCALE GENOMIC DNA]</scope>
</reference>
<feature type="region of interest" description="Disordered" evidence="1">
    <location>
        <begin position="1"/>
        <end position="24"/>
    </location>
</feature>
<evidence type="ECO:0000313" key="3">
    <source>
        <dbReference type="Proteomes" id="UP001165065"/>
    </source>
</evidence>
<proteinExistence type="predicted"/>
<name>A0A9W7G954_9STRA</name>
<accession>A0A9W7G954</accession>
<feature type="compositionally biased region" description="Basic and acidic residues" evidence="1">
    <location>
        <begin position="11"/>
        <end position="24"/>
    </location>
</feature>
<organism evidence="2 3">
    <name type="scientific">Triparma columacea</name>
    <dbReference type="NCBI Taxonomy" id="722753"/>
    <lineage>
        <taxon>Eukaryota</taxon>
        <taxon>Sar</taxon>
        <taxon>Stramenopiles</taxon>
        <taxon>Ochrophyta</taxon>
        <taxon>Bolidophyceae</taxon>
        <taxon>Parmales</taxon>
        <taxon>Triparmaceae</taxon>
        <taxon>Triparma</taxon>
    </lineage>
</organism>
<dbReference type="EMBL" id="BRYA01001181">
    <property type="protein sequence ID" value="GMI40135.1"/>
    <property type="molecule type" value="Genomic_DNA"/>
</dbReference>